<gene>
    <name evidence="2" type="ORF">CgunFtcFv8_020653</name>
</gene>
<feature type="compositionally biased region" description="Polar residues" evidence="1">
    <location>
        <begin position="65"/>
        <end position="74"/>
    </location>
</feature>
<keyword evidence="3" id="KW-1185">Reference proteome</keyword>
<evidence type="ECO:0000313" key="3">
    <source>
        <dbReference type="Proteomes" id="UP001331515"/>
    </source>
</evidence>
<sequence>MRMYMCLGHLLCHSGITFMRGMRRVQTEELVEVQCEKGAQGAEQGVVLSGPPALSAQSWHSMLTQSRGQTSSLLFSKRERGEEILG</sequence>
<feature type="region of interest" description="Disordered" evidence="1">
    <location>
        <begin position="65"/>
        <end position="86"/>
    </location>
</feature>
<dbReference type="Proteomes" id="UP001331515">
    <property type="component" value="Unassembled WGS sequence"/>
</dbReference>
<dbReference type="EMBL" id="JAURVH010001513">
    <property type="protein sequence ID" value="KAK5935277.1"/>
    <property type="molecule type" value="Genomic_DNA"/>
</dbReference>
<accession>A0AAN8E606</accession>
<evidence type="ECO:0000256" key="1">
    <source>
        <dbReference type="SAM" id="MobiDB-lite"/>
    </source>
</evidence>
<dbReference type="AlphaFoldDB" id="A0AAN8E606"/>
<proteinExistence type="predicted"/>
<evidence type="ECO:0000313" key="2">
    <source>
        <dbReference type="EMBL" id="KAK5935277.1"/>
    </source>
</evidence>
<feature type="compositionally biased region" description="Basic and acidic residues" evidence="1">
    <location>
        <begin position="76"/>
        <end position="86"/>
    </location>
</feature>
<protein>
    <submittedName>
        <fullName evidence="2">Uncharacterized protein</fullName>
    </submittedName>
</protein>
<comment type="caution">
    <text evidence="2">The sequence shown here is derived from an EMBL/GenBank/DDBJ whole genome shotgun (WGS) entry which is preliminary data.</text>
</comment>
<reference evidence="2 3" key="1">
    <citation type="journal article" date="2023" name="Mol. Biol. Evol.">
        <title>Genomics of Secondarily Temperate Adaptation in the Only Non-Antarctic Icefish.</title>
        <authorList>
            <person name="Rivera-Colon A.G."/>
            <person name="Rayamajhi N."/>
            <person name="Minhas B.F."/>
            <person name="Madrigal G."/>
            <person name="Bilyk K.T."/>
            <person name="Yoon V."/>
            <person name="Hune M."/>
            <person name="Gregory S."/>
            <person name="Cheng C.H.C."/>
            <person name="Catchen J.M."/>
        </authorList>
    </citation>
    <scope>NUCLEOTIDE SEQUENCE [LARGE SCALE GENOMIC DNA]</scope>
    <source>
        <tissue evidence="2">White muscle</tissue>
    </source>
</reference>
<name>A0AAN8E606_CHAGU</name>
<organism evidence="2 3">
    <name type="scientific">Champsocephalus gunnari</name>
    <name type="common">Mackerel icefish</name>
    <dbReference type="NCBI Taxonomy" id="52237"/>
    <lineage>
        <taxon>Eukaryota</taxon>
        <taxon>Metazoa</taxon>
        <taxon>Chordata</taxon>
        <taxon>Craniata</taxon>
        <taxon>Vertebrata</taxon>
        <taxon>Euteleostomi</taxon>
        <taxon>Actinopterygii</taxon>
        <taxon>Neopterygii</taxon>
        <taxon>Teleostei</taxon>
        <taxon>Neoteleostei</taxon>
        <taxon>Acanthomorphata</taxon>
        <taxon>Eupercaria</taxon>
        <taxon>Perciformes</taxon>
        <taxon>Notothenioidei</taxon>
        <taxon>Channichthyidae</taxon>
        <taxon>Champsocephalus</taxon>
    </lineage>
</organism>